<dbReference type="OrthoDB" id="109589at2"/>
<dbReference type="EMBL" id="QRDP01000004">
    <property type="protein sequence ID" value="RED17137.1"/>
    <property type="molecule type" value="Genomic_DNA"/>
</dbReference>
<proteinExistence type="inferred from homology"/>
<dbReference type="InterPro" id="IPR036291">
    <property type="entry name" value="NAD(P)-bd_dom_sf"/>
</dbReference>
<evidence type="ECO:0000313" key="4">
    <source>
        <dbReference type="Proteomes" id="UP000256310"/>
    </source>
</evidence>
<dbReference type="RefSeq" id="WP_116236447.1">
    <property type="nucleotide sequence ID" value="NZ_QRDP01000004.1"/>
</dbReference>
<name>A0A3D9FHS8_9SPHN</name>
<dbReference type="PANTHER" id="PTHR43157">
    <property type="entry name" value="PHOSPHATIDYLINOSITOL-GLYCAN BIOSYNTHESIS CLASS F PROTEIN-RELATED"/>
    <property type="match status" value="1"/>
</dbReference>
<protein>
    <submittedName>
        <fullName evidence="3">NAD(P)-dependent dehydrogenase (Short-subunit alcohol dehydrogenase family)</fullName>
    </submittedName>
</protein>
<evidence type="ECO:0000313" key="3">
    <source>
        <dbReference type="EMBL" id="RED17137.1"/>
    </source>
</evidence>
<dbReference type="Gene3D" id="3.40.50.720">
    <property type="entry name" value="NAD(P)-binding Rossmann-like Domain"/>
    <property type="match status" value="1"/>
</dbReference>
<dbReference type="SUPFAM" id="SSF51735">
    <property type="entry name" value="NAD(P)-binding Rossmann-fold domains"/>
    <property type="match status" value="1"/>
</dbReference>
<dbReference type="CDD" id="cd05327">
    <property type="entry name" value="retinol-DH_like_SDR_c_like"/>
    <property type="match status" value="1"/>
</dbReference>
<dbReference type="AlphaFoldDB" id="A0A3D9FHS8"/>
<dbReference type="PANTHER" id="PTHR43157:SF31">
    <property type="entry name" value="PHOSPHATIDYLINOSITOL-GLYCAN BIOSYNTHESIS CLASS F PROTEIN"/>
    <property type="match status" value="1"/>
</dbReference>
<evidence type="ECO:0000256" key="1">
    <source>
        <dbReference type="ARBA" id="ARBA00023002"/>
    </source>
</evidence>
<keyword evidence="1" id="KW-0560">Oxidoreductase</keyword>
<keyword evidence="4" id="KW-1185">Reference proteome</keyword>
<dbReference type="PRINTS" id="PR00081">
    <property type="entry name" value="GDHRDH"/>
</dbReference>
<dbReference type="InterPro" id="IPR002347">
    <property type="entry name" value="SDR_fam"/>
</dbReference>
<organism evidence="3 4">
    <name type="scientific">Parasphingopyxis lamellibrachiae</name>
    <dbReference type="NCBI Taxonomy" id="680125"/>
    <lineage>
        <taxon>Bacteria</taxon>
        <taxon>Pseudomonadati</taxon>
        <taxon>Pseudomonadota</taxon>
        <taxon>Alphaproteobacteria</taxon>
        <taxon>Sphingomonadales</taxon>
        <taxon>Sphingomonadaceae</taxon>
        <taxon>Parasphingopyxis</taxon>
    </lineage>
</organism>
<reference evidence="3 4" key="1">
    <citation type="submission" date="2018-07" db="EMBL/GenBank/DDBJ databases">
        <title>Genomic Encyclopedia of Type Strains, Phase IV (KMG-IV): sequencing the most valuable type-strain genomes for metagenomic binning, comparative biology and taxonomic classification.</title>
        <authorList>
            <person name="Goeker M."/>
        </authorList>
    </citation>
    <scope>NUCLEOTIDE SEQUENCE [LARGE SCALE GENOMIC DNA]</scope>
    <source>
        <strain evidence="3 4">DSM 26725</strain>
    </source>
</reference>
<dbReference type="GO" id="GO:0016491">
    <property type="term" value="F:oxidoreductase activity"/>
    <property type="evidence" value="ECO:0007669"/>
    <property type="project" value="UniProtKB-KW"/>
</dbReference>
<dbReference type="NCBIfam" id="NF004846">
    <property type="entry name" value="PRK06197.1"/>
    <property type="match status" value="1"/>
</dbReference>
<comment type="similarity">
    <text evidence="2">Belongs to the short-chain dehydrogenases/reductases (SDR) family.</text>
</comment>
<accession>A0A3D9FHS8</accession>
<dbReference type="Proteomes" id="UP000256310">
    <property type="component" value="Unassembled WGS sequence"/>
</dbReference>
<evidence type="ECO:0000256" key="2">
    <source>
        <dbReference type="RuleBase" id="RU000363"/>
    </source>
</evidence>
<dbReference type="PRINTS" id="PR00080">
    <property type="entry name" value="SDRFAMILY"/>
</dbReference>
<sequence length="312" mass="33638">MPKIANSGFSDWAPDRLADLTGRTFLITGGNSGIGFDAAKMLGEAGGDVVVGCRNPDRAKNAVAELERTARGKVETIALDLSNLSSVRKAADEAHTRYRSLDALINNAGIMQTPETRTVDGFELQLTTNHLGHFLLAGMLLDLVERAQGRIVVVSSIAHKFGTIHRDDLMLEKAYSPTNAYSQSKLANLMFALELDRKLKAKDSPVKAIACHPGYSNTALQDTGPSGLLNFAYKFLNPLMAQPSEKGAIPTVLAAAGSEARAGAYYGPTGWGDARGPVGDAFVARRALDEEVAQWLWEESERLVGFNWMMGQ</sequence>
<comment type="caution">
    <text evidence="3">The sequence shown here is derived from an EMBL/GenBank/DDBJ whole genome shotgun (WGS) entry which is preliminary data.</text>
</comment>
<dbReference type="Pfam" id="PF00106">
    <property type="entry name" value="adh_short"/>
    <property type="match status" value="1"/>
</dbReference>
<gene>
    <name evidence="3" type="ORF">DFR46_2175</name>
</gene>